<gene>
    <name evidence="1" type="ORF">EHW97_01580</name>
</gene>
<dbReference type="EMBL" id="RQJX01000001">
    <property type="protein sequence ID" value="RQN10205.1"/>
    <property type="molecule type" value="Genomic_DNA"/>
</dbReference>
<dbReference type="InterPro" id="IPR018561">
    <property type="entry name" value="AosR"/>
</dbReference>
<sequence length="190" mass="20643">MRPFVRRRQTVVGVFEQNEAQLVANLTAQVVELLRDRNGPPESSADPLAAMVGMSGPVQPPEDPVLARLLPDAYRDDPEDAAEFRRYTEQALTSTKVANAETVITTLADGGMSEDARDDADVEVELDDGQVLSWLRALTDVRLALAVRLGIESEEDAERVAESDDPGTAAMADVYDWLGFVQETLVEAAG</sequence>
<dbReference type="OrthoDB" id="3268479at2"/>
<evidence type="ECO:0000313" key="2">
    <source>
        <dbReference type="Proteomes" id="UP000275225"/>
    </source>
</evidence>
<comment type="caution">
    <text evidence="1">The sequence shown here is derived from an EMBL/GenBank/DDBJ whole genome shotgun (WGS) entry which is preliminary data.</text>
</comment>
<dbReference type="RefSeq" id="WP_124235400.1">
    <property type="nucleotide sequence ID" value="NZ_JBHUFI010000007.1"/>
</dbReference>
<proteinExistence type="predicted"/>
<name>A0A3N6X847_9ACTN</name>
<dbReference type="AlphaFoldDB" id="A0A3N6X847"/>
<organism evidence="1 2">
    <name type="scientific">Aeromicrobium camelliae</name>
    <dbReference type="NCBI Taxonomy" id="1538144"/>
    <lineage>
        <taxon>Bacteria</taxon>
        <taxon>Bacillati</taxon>
        <taxon>Actinomycetota</taxon>
        <taxon>Actinomycetes</taxon>
        <taxon>Propionibacteriales</taxon>
        <taxon>Nocardioidaceae</taxon>
        <taxon>Aeromicrobium</taxon>
    </lineage>
</organism>
<evidence type="ECO:0000313" key="1">
    <source>
        <dbReference type="EMBL" id="RQN10205.1"/>
    </source>
</evidence>
<dbReference type="Pfam" id="PF09438">
    <property type="entry name" value="DUF2017"/>
    <property type="match status" value="1"/>
</dbReference>
<reference evidence="1 2" key="1">
    <citation type="submission" date="2018-11" db="EMBL/GenBank/DDBJ databases">
        <authorList>
            <person name="Li F."/>
        </authorList>
    </citation>
    <scope>NUCLEOTIDE SEQUENCE [LARGE SCALE GENOMIC DNA]</scope>
    <source>
        <strain evidence="1 2">YS17T</strain>
    </source>
</reference>
<keyword evidence="2" id="KW-1185">Reference proteome</keyword>
<dbReference type="Proteomes" id="UP000275225">
    <property type="component" value="Unassembled WGS sequence"/>
</dbReference>
<accession>A0A3N6X847</accession>
<protein>
    <submittedName>
        <fullName evidence="1">DUF2017 domain-containing protein</fullName>
    </submittedName>
</protein>